<dbReference type="PIRSF" id="PIRSF000090">
    <property type="entry name" value="Beta-ETF"/>
    <property type="match status" value="1"/>
</dbReference>
<reference evidence="8 9" key="1">
    <citation type="journal article" date="2010" name="Stand. Genomic Sci.">
        <title>Complete genome sequence of Rhizobium leguminosarum bv. trifolii strain WSM1325, an effective microsymbiont of annual Mediterranean clovers.</title>
        <authorList>
            <person name="Reeve W."/>
            <person name="O'Hara G."/>
            <person name="Chain P."/>
            <person name="Ardley J."/>
            <person name="Brau L."/>
            <person name="Nandesena K."/>
            <person name="Tiwari R."/>
            <person name="Copeland A."/>
            <person name="Nolan M."/>
            <person name="Han C."/>
            <person name="Brettin T."/>
            <person name="Land M."/>
            <person name="Ovchinikova G."/>
            <person name="Ivanova N."/>
            <person name="Mavromatis K."/>
            <person name="Markowitz V."/>
            <person name="Kyrpides N."/>
            <person name="Melino V."/>
            <person name="Denton M."/>
            <person name="Yates R."/>
            <person name="Howieson J."/>
        </authorList>
    </citation>
    <scope>NUCLEOTIDE SEQUENCE [LARGE SCALE GENOMIC DNA]</scope>
    <source>
        <strain evidence="9">WSM1325</strain>
        <plasmid evidence="9">Plasmid pR132501</plasmid>
    </source>
</reference>
<dbReference type="InterPro" id="IPR000049">
    <property type="entry name" value="ET-Flavoprotein_bsu_CS"/>
</dbReference>
<comment type="function">
    <text evidence="1">May play a role in a redox process involved in nitrogen fixation.</text>
</comment>
<dbReference type="GO" id="GO:0009055">
    <property type="term" value="F:electron transfer activity"/>
    <property type="evidence" value="ECO:0007669"/>
    <property type="project" value="InterPro"/>
</dbReference>
<evidence type="ECO:0000256" key="5">
    <source>
        <dbReference type="ARBA" id="ARBA00023231"/>
    </source>
</evidence>
<evidence type="ECO:0000256" key="3">
    <source>
        <dbReference type="ARBA" id="ARBA00011874"/>
    </source>
</evidence>
<evidence type="ECO:0000259" key="7">
    <source>
        <dbReference type="SMART" id="SM00893"/>
    </source>
</evidence>
<keyword evidence="5" id="KW-0535">Nitrogen fixation</keyword>
<evidence type="ECO:0000313" key="9">
    <source>
        <dbReference type="Proteomes" id="UP000002256"/>
    </source>
</evidence>
<geneLocation type="plasmid" evidence="8 9">
    <name>pR132501</name>
</geneLocation>
<dbReference type="KEGG" id="rlg:Rleg_4929"/>
<dbReference type="InterPro" id="IPR014730">
    <property type="entry name" value="ETF_a/b_N"/>
</dbReference>
<protein>
    <recommendedName>
        <fullName evidence="6">Protein FixA</fullName>
    </recommendedName>
</protein>
<comment type="subunit">
    <text evidence="3">FixA and FixB form a heterodimer.</text>
</comment>
<dbReference type="Pfam" id="PF01012">
    <property type="entry name" value="ETF"/>
    <property type="match status" value="1"/>
</dbReference>
<dbReference type="InterPro" id="IPR033948">
    <property type="entry name" value="ETF_beta_N"/>
</dbReference>
<evidence type="ECO:0000256" key="6">
    <source>
        <dbReference type="ARBA" id="ARBA00040635"/>
    </source>
</evidence>
<sequence>MNIVVCIKQVPDSAQIRVHPVTNTIMRQGVPTIINPYDLFALEEALELRDRYGGKVTVLTMGPPMAKQALEKALAYGADDAVLLSDRHFAGSDTLATSFAISRAITNLGLRHAPEIVFTGKQTIDGDTAQVGPGIARRLELQQLTYVTKIVSADLHAREITVERRSEGGTQMLKSRLPCLISVLEGVNAIRRGSVADALRAARAQIPTWRAADAGIVEIAKCGLRGSPTVVKRVFAPTPRAERAIQIEVDDDECGALSDEIIASIFEHQPALEASFRPNGLT</sequence>
<keyword evidence="8" id="KW-0614">Plasmid</keyword>
<dbReference type="HOGENOM" id="CLU_060196_2_1_5"/>
<comment type="similarity">
    <text evidence="2">Belongs to the ETF beta-subunit/FixA family.</text>
</comment>
<dbReference type="AlphaFoldDB" id="C6B4Y9"/>
<proteinExistence type="inferred from homology"/>
<dbReference type="EMBL" id="CP001623">
    <property type="protein sequence ID" value="ACS59147.1"/>
    <property type="molecule type" value="Genomic_DNA"/>
</dbReference>
<dbReference type="SMART" id="SM00893">
    <property type="entry name" value="ETF"/>
    <property type="match status" value="1"/>
</dbReference>
<dbReference type="Gene3D" id="3.40.50.620">
    <property type="entry name" value="HUPs"/>
    <property type="match status" value="1"/>
</dbReference>
<dbReference type="PANTHER" id="PTHR21294">
    <property type="entry name" value="ELECTRON TRANSFER FLAVOPROTEIN BETA-SUBUNIT"/>
    <property type="match status" value="1"/>
</dbReference>
<dbReference type="InterPro" id="IPR012255">
    <property type="entry name" value="ETF_b"/>
</dbReference>
<gene>
    <name evidence="8" type="ordered locus">Rleg_4929</name>
</gene>
<accession>C6B4Y9</accession>
<keyword evidence="4" id="KW-0249">Electron transport</keyword>
<dbReference type="PROSITE" id="PS01065">
    <property type="entry name" value="ETF_BETA"/>
    <property type="match status" value="1"/>
</dbReference>
<evidence type="ECO:0000256" key="2">
    <source>
        <dbReference type="ARBA" id="ARBA00007557"/>
    </source>
</evidence>
<dbReference type="PANTHER" id="PTHR21294:SF17">
    <property type="entry name" value="PROTEIN FIXA"/>
    <property type="match status" value="1"/>
</dbReference>
<dbReference type="SUPFAM" id="SSF52402">
    <property type="entry name" value="Adenine nucleotide alpha hydrolases-like"/>
    <property type="match status" value="1"/>
</dbReference>
<organism evidence="8 9">
    <name type="scientific">Rhizobium leguminosarum bv. trifolii (strain WSM1325)</name>
    <dbReference type="NCBI Taxonomy" id="395491"/>
    <lineage>
        <taxon>Bacteria</taxon>
        <taxon>Pseudomonadati</taxon>
        <taxon>Pseudomonadota</taxon>
        <taxon>Alphaproteobacteria</taxon>
        <taxon>Hyphomicrobiales</taxon>
        <taxon>Rhizobiaceae</taxon>
        <taxon>Rhizobium/Agrobacterium group</taxon>
        <taxon>Rhizobium</taxon>
    </lineage>
</organism>
<evidence type="ECO:0000313" key="8">
    <source>
        <dbReference type="EMBL" id="ACS59147.1"/>
    </source>
</evidence>
<evidence type="ECO:0000256" key="4">
    <source>
        <dbReference type="ARBA" id="ARBA00022982"/>
    </source>
</evidence>
<dbReference type="CDD" id="cd01714">
    <property type="entry name" value="ETF_beta"/>
    <property type="match status" value="1"/>
</dbReference>
<name>C6B4Y9_RHILS</name>
<dbReference type="OrthoDB" id="9804960at2"/>
<keyword evidence="4" id="KW-0813">Transport</keyword>
<evidence type="ECO:0000256" key="1">
    <source>
        <dbReference type="ARBA" id="ARBA00003554"/>
    </source>
</evidence>
<dbReference type="InterPro" id="IPR014729">
    <property type="entry name" value="Rossmann-like_a/b/a_fold"/>
</dbReference>
<feature type="domain" description="Electron transfer flavoprotein alpha/beta-subunit N-terminal" evidence="7">
    <location>
        <begin position="22"/>
        <end position="218"/>
    </location>
</feature>
<dbReference type="Proteomes" id="UP000002256">
    <property type="component" value="Plasmid pR132501"/>
</dbReference>